<evidence type="ECO:0000256" key="9">
    <source>
        <dbReference type="ARBA" id="ARBA00034808"/>
    </source>
</evidence>
<name>A0AAW4XX14_9BURK</name>
<dbReference type="PANTHER" id="PTHR11070:SF2">
    <property type="entry name" value="ATP-DEPENDENT DNA HELICASE SRS2"/>
    <property type="match status" value="1"/>
</dbReference>
<dbReference type="CDD" id="cd17932">
    <property type="entry name" value="DEXQc_UvrD"/>
    <property type="match status" value="1"/>
</dbReference>
<evidence type="ECO:0000313" key="14">
    <source>
        <dbReference type="EMBL" id="MCD2166100.1"/>
    </source>
</evidence>
<evidence type="ECO:0000256" key="8">
    <source>
        <dbReference type="ARBA" id="ARBA00034617"/>
    </source>
</evidence>
<organism evidence="14 15">
    <name type="scientific">Comamonas koreensis</name>
    <dbReference type="NCBI Taxonomy" id="160825"/>
    <lineage>
        <taxon>Bacteria</taxon>
        <taxon>Pseudomonadati</taxon>
        <taxon>Pseudomonadota</taxon>
        <taxon>Betaproteobacteria</taxon>
        <taxon>Burkholderiales</taxon>
        <taxon>Comamonadaceae</taxon>
        <taxon>Comamonas</taxon>
    </lineage>
</organism>
<feature type="domain" description="UvrD-like helicase ATP-binding" evidence="13">
    <location>
        <begin position="16"/>
        <end position="290"/>
    </location>
</feature>
<accession>A0AAW4XX14</accession>
<dbReference type="EMBL" id="JAJNCT010000014">
    <property type="protein sequence ID" value="MCD2166100.1"/>
    <property type="molecule type" value="Genomic_DNA"/>
</dbReference>
<dbReference type="InterPro" id="IPR000212">
    <property type="entry name" value="DNA_helicase_UvrD/REP"/>
</dbReference>
<dbReference type="InterPro" id="IPR027417">
    <property type="entry name" value="P-loop_NTPase"/>
</dbReference>
<evidence type="ECO:0000256" key="3">
    <source>
        <dbReference type="ARBA" id="ARBA00022801"/>
    </source>
</evidence>
<dbReference type="GO" id="GO:0003677">
    <property type="term" value="F:DNA binding"/>
    <property type="evidence" value="ECO:0007669"/>
    <property type="project" value="UniProtKB-KW"/>
</dbReference>
<dbReference type="InterPro" id="IPR014017">
    <property type="entry name" value="DNA_helicase_UvrD-like_C"/>
</dbReference>
<keyword evidence="5 12" id="KW-0067">ATP-binding</keyword>
<dbReference type="InterPro" id="IPR013986">
    <property type="entry name" value="DExx_box_DNA_helicase_dom_sf"/>
</dbReference>
<dbReference type="Pfam" id="PF13361">
    <property type="entry name" value="UvrD_C"/>
    <property type="match status" value="1"/>
</dbReference>
<comment type="similarity">
    <text evidence="1">Belongs to the helicase family. UvrD subfamily.</text>
</comment>
<evidence type="ECO:0000313" key="15">
    <source>
        <dbReference type="Proteomes" id="UP001199260"/>
    </source>
</evidence>
<dbReference type="Gene3D" id="1.10.10.160">
    <property type="match status" value="1"/>
</dbReference>
<keyword evidence="3 12" id="KW-0378">Hydrolase</keyword>
<evidence type="ECO:0000256" key="5">
    <source>
        <dbReference type="ARBA" id="ARBA00022840"/>
    </source>
</evidence>
<evidence type="ECO:0000256" key="10">
    <source>
        <dbReference type="ARBA" id="ARBA00034923"/>
    </source>
</evidence>
<protein>
    <recommendedName>
        <fullName evidence="9">DNA 3'-5' helicase</fullName>
        <ecNumber evidence="9">5.6.2.4</ecNumber>
    </recommendedName>
    <alternativeName>
        <fullName evidence="10">DNA 3'-5' helicase II</fullName>
    </alternativeName>
</protein>
<dbReference type="SUPFAM" id="SSF52540">
    <property type="entry name" value="P-loop containing nucleoside triphosphate hydrolases"/>
    <property type="match status" value="1"/>
</dbReference>
<evidence type="ECO:0000256" key="4">
    <source>
        <dbReference type="ARBA" id="ARBA00022806"/>
    </source>
</evidence>
<comment type="catalytic activity">
    <reaction evidence="8">
        <text>Couples ATP hydrolysis with the unwinding of duplex DNA by translocating in the 3'-5' direction.</text>
        <dbReference type="EC" id="5.6.2.4"/>
    </reaction>
</comment>
<evidence type="ECO:0000259" key="13">
    <source>
        <dbReference type="PROSITE" id="PS51198"/>
    </source>
</evidence>
<dbReference type="InterPro" id="IPR014016">
    <property type="entry name" value="UvrD-like_ATP-bd"/>
</dbReference>
<keyword evidence="2 12" id="KW-0547">Nucleotide-binding</keyword>
<comment type="caution">
    <text evidence="14">The sequence shown here is derived from an EMBL/GenBank/DDBJ whole genome shotgun (WGS) entry which is preliminary data.</text>
</comment>
<dbReference type="PANTHER" id="PTHR11070">
    <property type="entry name" value="UVRD / RECB / PCRA DNA HELICASE FAMILY MEMBER"/>
    <property type="match status" value="1"/>
</dbReference>
<dbReference type="GO" id="GO:0000725">
    <property type="term" value="P:recombinational repair"/>
    <property type="evidence" value="ECO:0007669"/>
    <property type="project" value="TreeGrafter"/>
</dbReference>
<dbReference type="EC" id="5.6.2.4" evidence="9"/>
<evidence type="ECO:0000256" key="2">
    <source>
        <dbReference type="ARBA" id="ARBA00022741"/>
    </source>
</evidence>
<comment type="catalytic activity">
    <reaction evidence="11">
        <text>ATP + H2O = ADP + phosphate + H(+)</text>
        <dbReference type="Rhea" id="RHEA:13065"/>
        <dbReference type="ChEBI" id="CHEBI:15377"/>
        <dbReference type="ChEBI" id="CHEBI:15378"/>
        <dbReference type="ChEBI" id="CHEBI:30616"/>
        <dbReference type="ChEBI" id="CHEBI:43474"/>
        <dbReference type="ChEBI" id="CHEBI:456216"/>
        <dbReference type="EC" id="5.6.2.4"/>
    </reaction>
</comment>
<evidence type="ECO:0000256" key="7">
    <source>
        <dbReference type="ARBA" id="ARBA00023235"/>
    </source>
</evidence>
<sequence>MASHRSSSKYLQAAQQLRDNPGQWEAYESTNSCCVLAGPGSGKTKTLVTKLARVLAEDVRTPRGVACITFSNEAARELSRRLRQLGMEQSPQLFVGTVHSFCLLHLLLPFGELAGLPLPFPLKIATENQAARIYKTAAEELRGVGQPTRKDEVDRYRRVNLDRDSKAWTQDPEMAALADAYEEALHKQGLIDFDDIVHYGQRLVNEHDWVLKAVRAKFPVLAVDEYQYLGGALDRIVRRLTVQGGVRLIAVGDVDQSVYGFTGANSELLADLSQLDGIQAIHLTVNYRSGTGIIEVAQRALGKDRGYKSSEPDRQASVQIHKCDEGLQHQAEYAMQTLIPAALASKAGRQLGDIAVLYRNRNVGDVAAIQAVTAGYPFVRIDNAAPYRKVPLTSWVEDCAIWCAGGWKISGPPLRDLQGRWRSFHGGLADRAARDAAARLTGFLWSHRGNGPALGFVEALKDELLGTLIDARGELADQAAHVNNMHKALQPEGVLAGTTKAQLGRRDGAPKQLNLLTLHSAKGTEYDVVIILGLDQGDFPSPNWFDNTLEKMEEARRLFYVGVTRARDEAHLMYSGFRKNQYGKIYRDGPSEFLNGLLP</sequence>
<dbReference type="AlphaFoldDB" id="A0AAW4XX14"/>
<keyword evidence="4 12" id="KW-0347">Helicase</keyword>
<reference evidence="14 15" key="1">
    <citation type="submission" date="2021-11" db="EMBL/GenBank/DDBJ databases">
        <title>Genome sequence.</title>
        <authorList>
            <person name="Sun Q."/>
        </authorList>
    </citation>
    <scope>NUCLEOTIDE SEQUENCE [LARGE SCALE GENOMIC DNA]</scope>
    <source>
        <strain evidence="14 15">KCTC 12005</strain>
    </source>
</reference>
<evidence type="ECO:0000256" key="11">
    <source>
        <dbReference type="ARBA" id="ARBA00048988"/>
    </source>
</evidence>
<feature type="binding site" evidence="12">
    <location>
        <begin position="37"/>
        <end position="44"/>
    </location>
    <ligand>
        <name>ATP</name>
        <dbReference type="ChEBI" id="CHEBI:30616"/>
    </ligand>
</feature>
<evidence type="ECO:0000256" key="12">
    <source>
        <dbReference type="PROSITE-ProRule" id="PRU00560"/>
    </source>
</evidence>
<gene>
    <name evidence="14" type="ORF">LPW39_13280</name>
</gene>
<dbReference type="PROSITE" id="PS51198">
    <property type="entry name" value="UVRD_HELICASE_ATP_BIND"/>
    <property type="match status" value="1"/>
</dbReference>
<dbReference type="Pfam" id="PF00580">
    <property type="entry name" value="UvrD-helicase"/>
    <property type="match status" value="1"/>
</dbReference>
<evidence type="ECO:0000256" key="1">
    <source>
        <dbReference type="ARBA" id="ARBA00009922"/>
    </source>
</evidence>
<keyword evidence="6" id="KW-0238">DNA-binding</keyword>
<dbReference type="GO" id="GO:0016787">
    <property type="term" value="F:hydrolase activity"/>
    <property type="evidence" value="ECO:0007669"/>
    <property type="project" value="UniProtKB-UniRule"/>
</dbReference>
<keyword evidence="7" id="KW-0413">Isomerase</keyword>
<dbReference type="GO" id="GO:0005524">
    <property type="term" value="F:ATP binding"/>
    <property type="evidence" value="ECO:0007669"/>
    <property type="project" value="UniProtKB-UniRule"/>
</dbReference>
<evidence type="ECO:0000256" key="6">
    <source>
        <dbReference type="ARBA" id="ARBA00023125"/>
    </source>
</evidence>
<dbReference type="Proteomes" id="UP001199260">
    <property type="component" value="Unassembled WGS sequence"/>
</dbReference>
<dbReference type="GO" id="GO:0043138">
    <property type="term" value="F:3'-5' DNA helicase activity"/>
    <property type="evidence" value="ECO:0007669"/>
    <property type="project" value="UniProtKB-EC"/>
</dbReference>
<dbReference type="Gene3D" id="3.40.50.300">
    <property type="entry name" value="P-loop containing nucleotide triphosphate hydrolases"/>
    <property type="match status" value="3"/>
</dbReference>
<proteinExistence type="inferred from homology"/>
<keyword evidence="15" id="KW-1185">Reference proteome</keyword>
<dbReference type="RefSeq" id="WP_230775580.1">
    <property type="nucleotide sequence ID" value="NZ_JAJNCT010000014.1"/>
</dbReference>